<dbReference type="PROSITE" id="PS51900">
    <property type="entry name" value="CB"/>
    <property type="match status" value="1"/>
</dbReference>
<name>A0ABW4GX21_9ACTN</name>
<dbReference type="PANTHER" id="PTHR30629:SF2">
    <property type="entry name" value="PROPHAGE INTEGRASE INTS-RELATED"/>
    <property type="match status" value="1"/>
</dbReference>
<evidence type="ECO:0000256" key="1">
    <source>
        <dbReference type="ARBA" id="ARBA00008857"/>
    </source>
</evidence>
<accession>A0ABW4GX21</accession>
<dbReference type="InterPro" id="IPR002104">
    <property type="entry name" value="Integrase_catalytic"/>
</dbReference>
<keyword evidence="7" id="KW-1185">Reference proteome</keyword>
<dbReference type="InterPro" id="IPR004107">
    <property type="entry name" value="Integrase_SAM-like_N"/>
</dbReference>
<proteinExistence type="inferred from homology"/>
<dbReference type="Proteomes" id="UP001597097">
    <property type="component" value="Unassembled WGS sequence"/>
</dbReference>
<evidence type="ECO:0000259" key="4">
    <source>
        <dbReference type="PROSITE" id="PS51898"/>
    </source>
</evidence>
<gene>
    <name evidence="6" type="ORF">ACFSJ0_59840</name>
</gene>
<dbReference type="PROSITE" id="PS51898">
    <property type="entry name" value="TYR_RECOMBINASE"/>
    <property type="match status" value="1"/>
</dbReference>
<feature type="domain" description="Tyr recombinase" evidence="4">
    <location>
        <begin position="194"/>
        <end position="382"/>
    </location>
</feature>
<sequence length="400" mass="44015">MASLIKKCECADTKAGRTLDLRKADDRKTAERSWGKCGHSWTVRYRLGGRGTKQQEQSYPHNMKKDAEAFILEIKSDKVSGLRRTIDPKAGAITFADYADSWLSGRVGLSAKSVEIYGNALKNQINPTLGHLRLNAITRQTIKNFISALIKAAYAPNTIHSAYMVVAAIFSEATKDKLIPESPCTDIELPSAAQRQEFLVPSWAQISKLADSMPARWAATVWLMAGCGLRVSEAFAVAEGGVMFGGRRLRIHEQVTRKRVLGPLKHREEGDYRVMPLPPFVHSAITTHIESHGTADGYLFQAAKGGWVGYETYRLAFAAAAKTVGLPEDFTPHGLRHSYASMQLAQGIPITDVSRWLGHQDIGITFRTYGHLVDEAWDRALDVMQAGYQTGIAEVPAAAC</sequence>
<keyword evidence="2" id="KW-0229">DNA integration</keyword>
<protein>
    <submittedName>
        <fullName evidence="6">Tyrosine-type recombinase/integrase</fullName>
    </submittedName>
</protein>
<comment type="caution">
    <text evidence="6">The sequence shown here is derived from an EMBL/GenBank/DDBJ whole genome shotgun (WGS) entry which is preliminary data.</text>
</comment>
<dbReference type="Pfam" id="PF00589">
    <property type="entry name" value="Phage_integrase"/>
    <property type="match status" value="1"/>
</dbReference>
<evidence type="ECO:0000313" key="7">
    <source>
        <dbReference type="Proteomes" id="UP001597097"/>
    </source>
</evidence>
<organism evidence="6 7">
    <name type="scientific">Nonomuraea guangzhouensis</name>
    <dbReference type="NCBI Taxonomy" id="1291555"/>
    <lineage>
        <taxon>Bacteria</taxon>
        <taxon>Bacillati</taxon>
        <taxon>Actinomycetota</taxon>
        <taxon>Actinomycetes</taxon>
        <taxon>Streptosporangiales</taxon>
        <taxon>Streptosporangiaceae</taxon>
        <taxon>Nonomuraea</taxon>
    </lineage>
</organism>
<comment type="similarity">
    <text evidence="1">Belongs to the 'phage' integrase family.</text>
</comment>
<evidence type="ECO:0000256" key="3">
    <source>
        <dbReference type="PROSITE-ProRule" id="PRU01248"/>
    </source>
</evidence>
<reference evidence="7" key="1">
    <citation type="journal article" date="2019" name="Int. J. Syst. Evol. Microbiol.">
        <title>The Global Catalogue of Microorganisms (GCM) 10K type strain sequencing project: providing services to taxonomists for standard genome sequencing and annotation.</title>
        <authorList>
            <consortium name="The Broad Institute Genomics Platform"/>
            <consortium name="The Broad Institute Genome Sequencing Center for Infectious Disease"/>
            <person name="Wu L."/>
            <person name="Ma J."/>
        </authorList>
    </citation>
    <scope>NUCLEOTIDE SEQUENCE [LARGE SCALE GENOMIC DNA]</scope>
    <source>
        <strain evidence="7">CGMCC 1.15399</strain>
    </source>
</reference>
<dbReference type="Pfam" id="PF14659">
    <property type="entry name" value="Phage_int_SAM_3"/>
    <property type="match status" value="1"/>
</dbReference>
<dbReference type="EMBL" id="JBHUCM010000072">
    <property type="protein sequence ID" value="MFD1547185.1"/>
    <property type="molecule type" value="Genomic_DNA"/>
</dbReference>
<dbReference type="PANTHER" id="PTHR30629">
    <property type="entry name" value="PROPHAGE INTEGRASE"/>
    <property type="match status" value="1"/>
</dbReference>
<dbReference type="RefSeq" id="WP_219532547.1">
    <property type="nucleotide sequence ID" value="NZ_JAHKRM010000014.1"/>
</dbReference>
<keyword evidence="3" id="KW-0238">DNA-binding</keyword>
<evidence type="ECO:0000313" key="6">
    <source>
        <dbReference type="EMBL" id="MFD1547185.1"/>
    </source>
</evidence>
<evidence type="ECO:0000259" key="5">
    <source>
        <dbReference type="PROSITE" id="PS51900"/>
    </source>
</evidence>
<dbReference type="InterPro" id="IPR050808">
    <property type="entry name" value="Phage_Integrase"/>
</dbReference>
<dbReference type="InterPro" id="IPR044068">
    <property type="entry name" value="CB"/>
</dbReference>
<dbReference type="CDD" id="cd01189">
    <property type="entry name" value="INT_ICEBs1_C_like"/>
    <property type="match status" value="1"/>
</dbReference>
<feature type="domain" description="Core-binding (CB)" evidence="5">
    <location>
        <begin position="93"/>
        <end position="174"/>
    </location>
</feature>
<evidence type="ECO:0000256" key="2">
    <source>
        <dbReference type="ARBA" id="ARBA00022908"/>
    </source>
</evidence>